<reference evidence="2" key="1">
    <citation type="submission" date="2022-11" db="UniProtKB">
        <authorList>
            <consortium name="WormBaseParasite"/>
        </authorList>
    </citation>
    <scope>IDENTIFICATION</scope>
</reference>
<protein>
    <submittedName>
        <fullName evidence="2">G-protein coupled receptors family 1 profile domain-containing protein</fullName>
    </submittedName>
</protein>
<evidence type="ECO:0000313" key="1">
    <source>
        <dbReference type="Proteomes" id="UP000887579"/>
    </source>
</evidence>
<dbReference type="Proteomes" id="UP000887579">
    <property type="component" value="Unplaced"/>
</dbReference>
<dbReference type="WBParaSite" id="ES5_v2.g15767.t1">
    <property type="protein sequence ID" value="ES5_v2.g15767.t1"/>
    <property type="gene ID" value="ES5_v2.g15767"/>
</dbReference>
<sequence length="186" mass="21301">MAARITGPLNILCTSNGCHLAVELLFFAGAAYAQSLFCIALFRLWRVLPMTVIYSMDEGRRRLIFLVLMLVIPCFVYVTPVVLARVNIDKGLLYIKEIAPNLNNLEQFKDQLVIYNNQENDDFWIKIIFILLSLTVFGIVTLSPICLMIIGIMTYKTKAKMSSLRYKMSIMLFKTLIIQIVSFIIF</sequence>
<evidence type="ECO:0000313" key="2">
    <source>
        <dbReference type="WBParaSite" id="ES5_v2.g15767.t1"/>
    </source>
</evidence>
<name>A0AC34FF06_9BILA</name>
<proteinExistence type="predicted"/>
<organism evidence="1 2">
    <name type="scientific">Panagrolaimus sp. ES5</name>
    <dbReference type="NCBI Taxonomy" id="591445"/>
    <lineage>
        <taxon>Eukaryota</taxon>
        <taxon>Metazoa</taxon>
        <taxon>Ecdysozoa</taxon>
        <taxon>Nematoda</taxon>
        <taxon>Chromadorea</taxon>
        <taxon>Rhabditida</taxon>
        <taxon>Tylenchina</taxon>
        <taxon>Panagrolaimomorpha</taxon>
        <taxon>Panagrolaimoidea</taxon>
        <taxon>Panagrolaimidae</taxon>
        <taxon>Panagrolaimus</taxon>
    </lineage>
</organism>
<accession>A0AC34FF06</accession>